<dbReference type="PANTHER" id="PTHR47489">
    <property type="entry name" value="ACYL-COA N-ACYLTRANSFERASES (NAT) SUPERFAMILY PROTEIN"/>
    <property type="match status" value="1"/>
</dbReference>
<feature type="domain" description="N-acetyltransferase" evidence="2">
    <location>
        <begin position="99"/>
        <end position="272"/>
    </location>
</feature>
<dbReference type="Gene3D" id="3.40.630.30">
    <property type="match status" value="1"/>
</dbReference>
<dbReference type="SUPFAM" id="SSF55729">
    <property type="entry name" value="Acyl-CoA N-acyltransferases (Nat)"/>
    <property type="match status" value="1"/>
</dbReference>
<dbReference type="EMBL" id="CAMAPF010000059">
    <property type="protein sequence ID" value="CAH9087791.1"/>
    <property type="molecule type" value="Genomic_DNA"/>
</dbReference>
<evidence type="ECO:0000313" key="4">
    <source>
        <dbReference type="Proteomes" id="UP001152523"/>
    </source>
</evidence>
<feature type="region of interest" description="Disordered" evidence="1">
    <location>
        <begin position="50"/>
        <end position="74"/>
    </location>
</feature>
<protein>
    <recommendedName>
        <fullName evidence="2">N-acetyltransferase domain-containing protein</fullName>
    </recommendedName>
</protein>
<gene>
    <name evidence="3" type="ORF">CEPIT_LOCUS10229</name>
</gene>
<sequence length="299" mass="34034">MATTVSCSHFIDPHQSRRHHLAYFTDSILTPKHSHHFPISTNVNSPNPILPLLSATDSPPPSSLSSPTTPRPTGRFLSNEELEKLQNFNYFQELKSGSLWVRVMKPEELEMTVSLLAESFAESMMISMRYLKVLQFFVRQYLIDRRRLMPHAATLVGFYREEDGDGEMKLAGTVEVSFDGRGANTNPPTPTAPMNSPYICNMAVIKSLRRRSIGWHMLKASEELICKMSDSVKVYLHCRMIDVGPYNMYRKAGYGVVKTDSIFVLLMLQRRKHLLCKCLQEDFKCPPSQDVSTLDQLSL</sequence>
<dbReference type="Proteomes" id="UP001152523">
    <property type="component" value="Unassembled WGS sequence"/>
</dbReference>
<keyword evidence="4" id="KW-1185">Reference proteome</keyword>
<dbReference type="AlphaFoldDB" id="A0AAV0CXD7"/>
<reference evidence="3" key="1">
    <citation type="submission" date="2022-07" db="EMBL/GenBank/DDBJ databases">
        <authorList>
            <person name="Macas J."/>
            <person name="Novak P."/>
            <person name="Neumann P."/>
        </authorList>
    </citation>
    <scope>NUCLEOTIDE SEQUENCE</scope>
</reference>
<organism evidence="3 4">
    <name type="scientific">Cuscuta epithymum</name>
    <dbReference type="NCBI Taxonomy" id="186058"/>
    <lineage>
        <taxon>Eukaryota</taxon>
        <taxon>Viridiplantae</taxon>
        <taxon>Streptophyta</taxon>
        <taxon>Embryophyta</taxon>
        <taxon>Tracheophyta</taxon>
        <taxon>Spermatophyta</taxon>
        <taxon>Magnoliopsida</taxon>
        <taxon>eudicotyledons</taxon>
        <taxon>Gunneridae</taxon>
        <taxon>Pentapetalae</taxon>
        <taxon>asterids</taxon>
        <taxon>lamiids</taxon>
        <taxon>Solanales</taxon>
        <taxon>Convolvulaceae</taxon>
        <taxon>Cuscuteae</taxon>
        <taxon>Cuscuta</taxon>
        <taxon>Cuscuta subgen. Cuscuta</taxon>
    </lineage>
</organism>
<dbReference type="InterPro" id="IPR000182">
    <property type="entry name" value="GNAT_dom"/>
</dbReference>
<dbReference type="PROSITE" id="PS51186">
    <property type="entry name" value="GNAT"/>
    <property type="match status" value="1"/>
</dbReference>
<evidence type="ECO:0000256" key="1">
    <source>
        <dbReference type="SAM" id="MobiDB-lite"/>
    </source>
</evidence>
<evidence type="ECO:0000259" key="2">
    <source>
        <dbReference type="PROSITE" id="PS51186"/>
    </source>
</evidence>
<name>A0AAV0CXD7_9ASTE</name>
<feature type="compositionally biased region" description="Low complexity" evidence="1">
    <location>
        <begin position="50"/>
        <end position="73"/>
    </location>
</feature>
<dbReference type="PANTHER" id="PTHR47489:SF2">
    <property type="entry name" value="GCN5-RELATED N-ACETYLTRANSFERASE 5, CHLOROPLASTIC"/>
    <property type="match status" value="1"/>
</dbReference>
<dbReference type="InterPro" id="IPR016181">
    <property type="entry name" value="Acyl_CoA_acyltransferase"/>
</dbReference>
<dbReference type="GO" id="GO:0016747">
    <property type="term" value="F:acyltransferase activity, transferring groups other than amino-acyl groups"/>
    <property type="evidence" value="ECO:0007669"/>
    <property type="project" value="InterPro"/>
</dbReference>
<accession>A0AAV0CXD7</accession>
<dbReference type="Pfam" id="PF00583">
    <property type="entry name" value="Acetyltransf_1"/>
    <property type="match status" value="1"/>
</dbReference>
<proteinExistence type="predicted"/>
<evidence type="ECO:0000313" key="3">
    <source>
        <dbReference type="EMBL" id="CAH9087791.1"/>
    </source>
</evidence>
<comment type="caution">
    <text evidence="3">The sequence shown here is derived from an EMBL/GenBank/DDBJ whole genome shotgun (WGS) entry which is preliminary data.</text>
</comment>